<reference evidence="2" key="1">
    <citation type="submission" date="2015-12" db="EMBL/GenBank/DDBJ databases">
        <authorList>
            <person name="Tikhonova T.V."/>
            <person name="Pavlov A.R."/>
            <person name="Beletsky A.V."/>
            <person name="Mardanov A.V."/>
            <person name="Sorokin D.Y."/>
            <person name="Ravin N.V."/>
            <person name="Popov V.O."/>
        </authorList>
    </citation>
    <scope>NUCLEOTIDE SEQUENCE</scope>
    <source>
        <strain evidence="2">DSM 14787</strain>
    </source>
</reference>
<dbReference type="KEGG" id="tni:TVNIR_0003"/>
<protein>
    <submittedName>
        <fullName evidence="2">Uncharacterized protein</fullName>
    </submittedName>
</protein>
<proteinExistence type="predicted"/>
<organism evidence="2 3">
    <name type="scientific">Thioalkalivibrio nitratireducens (strain DSM 14787 / UNIQEM 213 / ALEN2)</name>
    <dbReference type="NCBI Taxonomy" id="1255043"/>
    <lineage>
        <taxon>Bacteria</taxon>
        <taxon>Pseudomonadati</taxon>
        <taxon>Pseudomonadota</taxon>
        <taxon>Gammaproteobacteria</taxon>
        <taxon>Chromatiales</taxon>
        <taxon>Ectothiorhodospiraceae</taxon>
        <taxon>Thioalkalivibrio</taxon>
    </lineage>
</organism>
<dbReference type="Proteomes" id="UP000010809">
    <property type="component" value="Chromosome"/>
</dbReference>
<sequence>MQSHARHPQLRLCENRFTAREPDQPLLHAYFKKLYRSIMKDPAGLASRNLIHGLRERAPMISPSRGDLHPVPGTPRG</sequence>
<gene>
    <name evidence="2" type="ordered locus">TVNIR_0003</name>
</gene>
<feature type="region of interest" description="Disordered" evidence="1">
    <location>
        <begin position="56"/>
        <end position="77"/>
    </location>
</feature>
<dbReference type="PATRIC" id="fig|1255043.3.peg.3"/>
<name>L0DRT1_THIND</name>
<accession>L0DRT1</accession>
<dbReference type="AlphaFoldDB" id="L0DRT1"/>
<evidence type="ECO:0000313" key="3">
    <source>
        <dbReference type="Proteomes" id="UP000010809"/>
    </source>
</evidence>
<evidence type="ECO:0000256" key="1">
    <source>
        <dbReference type="SAM" id="MobiDB-lite"/>
    </source>
</evidence>
<dbReference type="EMBL" id="CP003989">
    <property type="protein sequence ID" value="AGA31718.1"/>
    <property type="molecule type" value="Genomic_DNA"/>
</dbReference>
<evidence type="ECO:0000313" key="2">
    <source>
        <dbReference type="EMBL" id="AGA31718.1"/>
    </source>
</evidence>
<keyword evidence="3" id="KW-1185">Reference proteome</keyword>
<dbReference type="HOGENOM" id="CLU_2636924_0_0_6"/>